<protein>
    <submittedName>
        <fullName evidence="1">Uncharacterized protein</fullName>
    </submittedName>
</protein>
<proteinExistence type="predicted"/>
<reference evidence="1" key="1">
    <citation type="submission" date="2022-11" db="EMBL/GenBank/DDBJ databases">
        <authorList>
            <person name="Scott C."/>
            <person name="Bruce N."/>
        </authorList>
    </citation>
    <scope>NUCLEOTIDE SEQUENCE</scope>
</reference>
<comment type="caution">
    <text evidence="1">The sequence shown here is derived from an EMBL/GenBank/DDBJ whole genome shotgun (WGS) entry which is preliminary data.</text>
</comment>
<evidence type="ECO:0000313" key="2">
    <source>
        <dbReference type="Proteomes" id="UP000838763"/>
    </source>
</evidence>
<dbReference type="InterPro" id="IPR013078">
    <property type="entry name" value="His_Pase_superF_clade-1"/>
</dbReference>
<evidence type="ECO:0000313" key="1">
    <source>
        <dbReference type="EMBL" id="CAI4213944.1"/>
    </source>
</evidence>
<organism evidence="1 2">
    <name type="scientific">Parascedosporium putredinis</name>
    <dbReference type="NCBI Taxonomy" id="1442378"/>
    <lineage>
        <taxon>Eukaryota</taxon>
        <taxon>Fungi</taxon>
        <taxon>Dikarya</taxon>
        <taxon>Ascomycota</taxon>
        <taxon>Pezizomycotina</taxon>
        <taxon>Sordariomycetes</taxon>
        <taxon>Hypocreomycetidae</taxon>
        <taxon>Microascales</taxon>
        <taxon>Microascaceae</taxon>
        <taxon>Parascedosporium</taxon>
    </lineage>
</organism>
<dbReference type="Gene3D" id="3.40.50.1240">
    <property type="entry name" value="Phosphoglycerate mutase-like"/>
    <property type="match status" value="1"/>
</dbReference>
<dbReference type="Proteomes" id="UP000838763">
    <property type="component" value="Unassembled WGS sequence"/>
</dbReference>
<gene>
    <name evidence="1" type="ORF">PPNO1_LOCUS3688</name>
</gene>
<dbReference type="InterPro" id="IPR029033">
    <property type="entry name" value="His_PPase_superfam"/>
</dbReference>
<dbReference type="SUPFAM" id="SSF53254">
    <property type="entry name" value="Phosphoglycerate mutase-like"/>
    <property type="match status" value="1"/>
</dbReference>
<dbReference type="AlphaFoldDB" id="A0A9P1H1N6"/>
<dbReference type="Pfam" id="PF00300">
    <property type="entry name" value="His_Phos_1"/>
    <property type="match status" value="1"/>
</dbReference>
<name>A0A9P1H1N6_9PEZI</name>
<sequence>MWDAEAMTPKIFIVRRGKSHGRPGKLLNPARLMHAFVSPRKRARQTFDYLLGTGNSASSPIPAEKVTMIEQIAEWDYGNYEGMKAPENEALRAESKGTRCTEELERMERRVRG</sequence>
<accession>A0A9P1H1N6</accession>
<keyword evidence="2" id="KW-1185">Reference proteome</keyword>
<dbReference type="OrthoDB" id="4818801at2759"/>
<dbReference type="EMBL" id="CALLCH030000009">
    <property type="protein sequence ID" value="CAI4213944.1"/>
    <property type="molecule type" value="Genomic_DNA"/>
</dbReference>